<evidence type="ECO:0000256" key="2">
    <source>
        <dbReference type="ARBA" id="ARBA00009186"/>
    </source>
</evidence>
<dbReference type="InterPro" id="IPR003569">
    <property type="entry name" value="Cyt_c_biogenesis_plant"/>
</dbReference>
<keyword evidence="4" id="KW-0496">Mitochondrion</keyword>
<dbReference type="GO" id="GO:0016020">
    <property type="term" value="C:membrane"/>
    <property type="evidence" value="ECO:0007669"/>
    <property type="project" value="InterPro"/>
</dbReference>
<name>A0AAN8SW77_SOLBU</name>
<feature type="transmembrane region" description="Helical" evidence="5">
    <location>
        <begin position="375"/>
        <end position="392"/>
    </location>
</feature>
<keyword evidence="3" id="KW-0201">Cytochrome c-type biogenesis</keyword>
<evidence type="ECO:0000256" key="3">
    <source>
        <dbReference type="ARBA" id="ARBA00022748"/>
    </source>
</evidence>
<dbReference type="GO" id="GO:0015232">
    <property type="term" value="F:heme transmembrane transporter activity"/>
    <property type="evidence" value="ECO:0007669"/>
    <property type="project" value="InterPro"/>
</dbReference>
<evidence type="ECO:0000256" key="1">
    <source>
        <dbReference type="ARBA" id="ARBA00004173"/>
    </source>
</evidence>
<keyword evidence="5" id="KW-0812">Transmembrane</keyword>
<dbReference type="GO" id="GO:0017004">
    <property type="term" value="P:cytochrome complex assembly"/>
    <property type="evidence" value="ECO:0007669"/>
    <property type="project" value="UniProtKB-KW"/>
</dbReference>
<keyword evidence="5" id="KW-1133">Transmembrane helix</keyword>
<organism evidence="7 8">
    <name type="scientific">Solanum bulbocastanum</name>
    <name type="common">Wild potato</name>
    <dbReference type="NCBI Taxonomy" id="147425"/>
    <lineage>
        <taxon>Eukaryota</taxon>
        <taxon>Viridiplantae</taxon>
        <taxon>Streptophyta</taxon>
        <taxon>Embryophyta</taxon>
        <taxon>Tracheophyta</taxon>
        <taxon>Spermatophyta</taxon>
        <taxon>Magnoliopsida</taxon>
        <taxon>eudicotyledons</taxon>
        <taxon>Gunneridae</taxon>
        <taxon>Pentapetalae</taxon>
        <taxon>asterids</taxon>
        <taxon>lamiids</taxon>
        <taxon>Solanales</taxon>
        <taxon>Solanaceae</taxon>
        <taxon>Solanoideae</taxon>
        <taxon>Solaneae</taxon>
        <taxon>Solanum</taxon>
    </lineage>
</organism>
<dbReference type="PANTHER" id="PTHR43653:SF1">
    <property type="entry name" value="CYTOCHROME C-TYPE BIOGENESIS PROTEIN CCMF"/>
    <property type="match status" value="1"/>
</dbReference>
<dbReference type="Proteomes" id="UP001371456">
    <property type="component" value="Unassembled WGS sequence"/>
</dbReference>
<evidence type="ECO:0000259" key="6">
    <source>
        <dbReference type="Pfam" id="PF01578"/>
    </source>
</evidence>
<dbReference type="AlphaFoldDB" id="A0AAN8SW77"/>
<dbReference type="InterPro" id="IPR003567">
    <property type="entry name" value="Cyt_c_biogenesis"/>
</dbReference>
<evidence type="ECO:0000256" key="5">
    <source>
        <dbReference type="SAM" id="Phobius"/>
    </source>
</evidence>
<comment type="similarity">
    <text evidence="2">Belongs to the CcmF/CycK/Ccl1/NrfE/CcsA family.</text>
</comment>
<comment type="subcellular location">
    <subcellularLocation>
        <location evidence="1">Mitochondrion</location>
    </subcellularLocation>
</comment>
<sequence>MKSQLYTPFVLRTLVDSELRSRRNRTFDGPALFYAPLYPERKMSFAPLGARRSRGSREGKRMLHLARDDKERASSIDEQRIDGALGIALFFSPFLSASSDPFVRNFFVCTEPLAESNPVPQDPISAIHPPCIYAGDVASAMGFGLCRSKMMNGIVALHSPPMRKDAAEKNGTLFRSVGCVGSRITSELFTLKFKHVGAKCYPALLLRSNRSLLMLLRRRFFALSSLWTGALVDTGREQAKRVVRNGKKDTTTSPLCWTAGANTVVSDQDQEPIRIWILTCRWFLTVGILPGSWWAYHELGRGGWWFRDPVENASFMPRVLATARIHSVILPLLHSWTSFLNIVTFPCCVSGTFSIRSGLLAPVHSFATDDTRGIFLWRFFLLMTGISMILFSQMKQQASVRRTYKKEMVVARSTLVHLRHSARAQKGHSLHLFNALEEEERQTKRALGIGSFHATMLSPYLLVEAGMRPYSLYPVLFQLDISISINLFPFLCCCIHKWMALGHTEGMGDSSSWNSRHYGETNSSQYPSGMWHRFVSWEHLHPQRRASTLLLQCMRPNSLGLRIYI</sequence>
<accession>A0AAN8SW77</accession>
<keyword evidence="8" id="KW-1185">Reference proteome</keyword>
<reference evidence="7 8" key="1">
    <citation type="submission" date="2024-02" db="EMBL/GenBank/DDBJ databases">
        <title>de novo genome assembly of Solanum bulbocastanum strain 11H21.</title>
        <authorList>
            <person name="Hosaka A.J."/>
        </authorList>
    </citation>
    <scope>NUCLEOTIDE SEQUENCE [LARGE SCALE GENOMIC DNA]</scope>
    <source>
        <tissue evidence="7">Young leaves</tissue>
    </source>
</reference>
<dbReference type="GO" id="GO:0020037">
    <property type="term" value="F:heme binding"/>
    <property type="evidence" value="ECO:0007669"/>
    <property type="project" value="InterPro"/>
</dbReference>
<evidence type="ECO:0000313" key="8">
    <source>
        <dbReference type="Proteomes" id="UP001371456"/>
    </source>
</evidence>
<gene>
    <name evidence="7" type="ORF">RDI58_023617</name>
</gene>
<dbReference type="PRINTS" id="PR01412">
    <property type="entry name" value="CCBSBIOGNSIS"/>
</dbReference>
<keyword evidence="5" id="KW-0472">Membrane</keyword>
<dbReference type="PANTHER" id="PTHR43653">
    <property type="entry name" value="CYTOCHROME C ASSEMBLY PROTEIN-RELATED"/>
    <property type="match status" value="1"/>
</dbReference>
<proteinExistence type="inferred from homology"/>
<evidence type="ECO:0000313" key="7">
    <source>
        <dbReference type="EMBL" id="KAK6776900.1"/>
    </source>
</evidence>
<evidence type="ECO:0000256" key="4">
    <source>
        <dbReference type="ARBA" id="ARBA00023128"/>
    </source>
</evidence>
<dbReference type="GO" id="GO:0005739">
    <property type="term" value="C:mitochondrion"/>
    <property type="evidence" value="ECO:0007669"/>
    <property type="project" value="UniProtKB-SubCell"/>
</dbReference>
<dbReference type="PRINTS" id="PR01410">
    <property type="entry name" value="CCBIOGENESIS"/>
</dbReference>
<feature type="domain" description="Cytochrome c assembly protein" evidence="6">
    <location>
        <begin position="89"/>
        <end position="358"/>
    </location>
</feature>
<comment type="caution">
    <text evidence="7">The sequence shown here is derived from an EMBL/GenBank/DDBJ whole genome shotgun (WGS) entry which is preliminary data.</text>
</comment>
<protein>
    <recommendedName>
        <fullName evidence="6">Cytochrome c assembly protein domain-containing protein</fullName>
    </recommendedName>
</protein>
<dbReference type="Pfam" id="PF01578">
    <property type="entry name" value="Cytochrom_C_asm"/>
    <property type="match status" value="1"/>
</dbReference>
<dbReference type="InterPro" id="IPR002541">
    <property type="entry name" value="Cyt_c_assembly"/>
</dbReference>
<dbReference type="EMBL" id="JBANQN010000010">
    <property type="protein sequence ID" value="KAK6776900.1"/>
    <property type="molecule type" value="Genomic_DNA"/>
</dbReference>